<feature type="transmembrane region" description="Helical" evidence="6">
    <location>
        <begin position="265"/>
        <end position="284"/>
    </location>
</feature>
<evidence type="ECO:0000256" key="2">
    <source>
        <dbReference type="ARBA" id="ARBA00007362"/>
    </source>
</evidence>
<keyword evidence="9" id="KW-1185">Reference proteome</keyword>
<feature type="transmembrane region" description="Helical" evidence="6">
    <location>
        <begin position="29"/>
        <end position="51"/>
    </location>
</feature>
<feature type="transmembrane region" description="Helical" evidence="6">
    <location>
        <begin position="86"/>
        <end position="104"/>
    </location>
</feature>
<feature type="transmembrane region" description="Helical" evidence="6">
    <location>
        <begin position="63"/>
        <end position="80"/>
    </location>
</feature>
<evidence type="ECO:0000256" key="1">
    <source>
        <dbReference type="ARBA" id="ARBA00004141"/>
    </source>
</evidence>
<keyword evidence="3 6" id="KW-0812">Transmembrane</keyword>
<dbReference type="InterPro" id="IPR000620">
    <property type="entry name" value="EamA_dom"/>
</dbReference>
<evidence type="ECO:0000256" key="3">
    <source>
        <dbReference type="ARBA" id="ARBA00022692"/>
    </source>
</evidence>
<feature type="transmembrane region" description="Helical" evidence="6">
    <location>
        <begin position="241"/>
        <end position="259"/>
    </location>
</feature>
<feature type="transmembrane region" description="Helical" evidence="6">
    <location>
        <begin position="210"/>
        <end position="234"/>
    </location>
</feature>
<dbReference type="Proteomes" id="UP001161405">
    <property type="component" value="Unassembled WGS sequence"/>
</dbReference>
<evidence type="ECO:0000256" key="4">
    <source>
        <dbReference type="ARBA" id="ARBA00022989"/>
    </source>
</evidence>
<organism evidence="8 9">
    <name type="scientific">Maritalea porphyrae</name>
    <dbReference type="NCBI Taxonomy" id="880732"/>
    <lineage>
        <taxon>Bacteria</taxon>
        <taxon>Pseudomonadati</taxon>
        <taxon>Pseudomonadota</taxon>
        <taxon>Alphaproteobacteria</taxon>
        <taxon>Hyphomicrobiales</taxon>
        <taxon>Devosiaceae</taxon>
        <taxon>Maritalea</taxon>
    </lineage>
</organism>
<proteinExistence type="inferred from homology"/>
<evidence type="ECO:0000313" key="8">
    <source>
        <dbReference type="EMBL" id="GLQ16085.1"/>
    </source>
</evidence>
<evidence type="ECO:0000256" key="5">
    <source>
        <dbReference type="ARBA" id="ARBA00023136"/>
    </source>
</evidence>
<comment type="similarity">
    <text evidence="2">Belongs to the EamA transporter family.</text>
</comment>
<dbReference type="SUPFAM" id="SSF103481">
    <property type="entry name" value="Multidrug resistance efflux transporter EmrE"/>
    <property type="match status" value="2"/>
</dbReference>
<feature type="domain" description="EamA" evidence="7">
    <location>
        <begin position="147"/>
        <end position="283"/>
    </location>
</feature>
<feature type="transmembrane region" description="Helical" evidence="6">
    <location>
        <begin position="177"/>
        <end position="198"/>
    </location>
</feature>
<dbReference type="PANTHER" id="PTHR32322:SF2">
    <property type="entry name" value="EAMA DOMAIN-CONTAINING PROTEIN"/>
    <property type="match status" value="1"/>
</dbReference>
<dbReference type="Pfam" id="PF00892">
    <property type="entry name" value="EamA"/>
    <property type="match status" value="2"/>
</dbReference>
<dbReference type="InterPro" id="IPR050638">
    <property type="entry name" value="AA-Vitamin_Transporters"/>
</dbReference>
<reference evidence="8" key="2">
    <citation type="submission" date="2023-01" db="EMBL/GenBank/DDBJ databases">
        <title>Draft genome sequence of Maritalea porphyrae strain NBRC 107169.</title>
        <authorList>
            <person name="Sun Q."/>
            <person name="Mori K."/>
        </authorList>
    </citation>
    <scope>NUCLEOTIDE SEQUENCE</scope>
    <source>
        <strain evidence="8">NBRC 107169</strain>
    </source>
</reference>
<comment type="caution">
    <text evidence="8">The sequence shown here is derived from an EMBL/GenBank/DDBJ whole genome shotgun (WGS) entry which is preliminary data.</text>
</comment>
<evidence type="ECO:0000313" key="9">
    <source>
        <dbReference type="Proteomes" id="UP001161405"/>
    </source>
</evidence>
<dbReference type="InterPro" id="IPR037185">
    <property type="entry name" value="EmrE-like"/>
</dbReference>
<feature type="domain" description="EamA" evidence="7">
    <location>
        <begin position="5"/>
        <end position="133"/>
    </location>
</feature>
<keyword evidence="5 6" id="KW-0472">Membrane</keyword>
<evidence type="ECO:0000259" key="7">
    <source>
        <dbReference type="Pfam" id="PF00892"/>
    </source>
</evidence>
<sequence length="286" mass="30885">MTNFVLFAATVLIWGTTWIAIAFQMGDVALITSVFYRFALAGVVFVAALVVLGKLKRPAKWRFVFVQAICLFSFNFIAFYNATALMPSGLVSVVFSLATIFNAINARLFFGDRVEIRTVLAGAIGALGLILLFWRDIAGELNWEVVMGIAWAAGGTLLFSLGNMASRRNSGEGTTPITANAWGMCIGALILLIVIWLTKTPLTFSSDVKYVGALVYLAVIGSVVGFTTYLLLVARMGSAKAGYATVLFPIVALFASTLFEGYQWHATAIVGIALTMLGNIVMFARR</sequence>
<name>A0ABQ5UP56_9HYPH</name>
<dbReference type="EMBL" id="BSNI01000001">
    <property type="protein sequence ID" value="GLQ16085.1"/>
    <property type="molecule type" value="Genomic_DNA"/>
</dbReference>
<keyword evidence="4 6" id="KW-1133">Transmembrane helix</keyword>
<accession>A0ABQ5UP56</accession>
<gene>
    <name evidence="8" type="ORF">GCM10007879_03340</name>
</gene>
<dbReference type="RefSeq" id="WP_284361412.1">
    <property type="nucleotide sequence ID" value="NZ_BSNI01000001.1"/>
</dbReference>
<reference evidence="8" key="1">
    <citation type="journal article" date="2014" name="Int. J. Syst. Evol. Microbiol.">
        <title>Complete genome of a new Firmicutes species belonging to the dominant human colonic microbiota ('Ruminococcus bicirculans') reveals two chromosomes and a selective capacity to utilize plant glucans.</title>
        <authorList>
            <consortium name="NISC Comparative Sequencing Program"/>
            <person name="Wegmann U."/>
            <person name="Louis P."/>
            <person name="Goesmann A."/>
            <person name="Henrissat B."/>
            <person name="Duncan S.H."/>
            <person name="Flint H.J."/>
        </authorList>
    </citation>
    <scope>NUCLEOTIDE SEQUENCE</scope>
    <source>
        <strain evidence="8">NBRC 107169</strain>
    </source>
</reference>
<protein>
    <recommendedName>
        <fullName evidence="7">EamA domain-containing protein</fullName>
    </recommendedName>
</protein>
<feature type="transmembrane region" description="Helical" evidence="6">
    <location>
        <begin position="116"/>
        <end position="134"/>
    </location>
</feature>
<comment type="subcellular location">
    <subcellularLocation>
        <location evidence="1">Membrane</location>
        <topology evidence="1">Multi-pass membrane protein</topology>
    </subcellularLocation>
</comment>
<feature type="transmembrane region" description="Helical" evidence="6">
    <location>
        <begin position="146"/>
        <end position="165"/>
    </location>
</feature>
<dbReference type="PANTHER" id="PTHR32322">
    <property type="entry name" value="INNER MEMBRANE TRANSPORTER"/>
    <property type="match status" value="1"/>
</dbReference>
<evidence type="ECO:0000256" key="6">
    <source>
        <dbReference type="SAM" id="Phobius"/>
    </source>
</evidence>